<comment type="catalytic activity">
    <reaction evidence="6">
        <text>[GlcNAc-(1-&gt;4)-Mur2Ac(oyl-L-Ala-gamma-D-Glu-L-Lys-D-Ala-D-Ala)](n)-di-trans,octa-cis-undecaprenyl diphosphate + beta-D-GlcNAc-(1-&gt;4)-Mur2Ac(oyl-L-Ala-gamma-D-Glu-L-Lys-D-Ala-D-Ala)-di-trans,octa-cis-undecaprenyl diphosphate = [GlcNAc-(1-&gt;4)-Mur2Ac(oyl-L-Ala-gamma-D-Glu-L-Lys-D-Ala-D-Ala)](n+1)-di-trans,octa-cis-undecaprenyl diphosphate + di-trans,octa-cis-undecaprenyl diphosphate + H(+)</text>
        <dbReference type="Rhea" id="RHEA:23708"/>
        <dbReference type="Rhea" id="RHEA-COMP:9602"/>
        <dbReference type="Rhea" id="RHEA-COMP:9603"/>
        <dbReference type="ChEBI" id="CHEBI:15378"/>
        <dbReference type="ChEBI" id="CHEBI:58405"/>
        <dbReference type="ChEBI" id="CHEBI:60033"/>
        <dbReference type="ChEBI" id="CHEBI:78435"/>
        <dbReference type="EC" id="2.4.99.28"/>
    </reaction>
</comment>
<proteinExistence type="inferred from homology"/>
<feature type="transmembrane region" description="Helical" evidence="6">
    <location>
        <begin position="345"/>
        <end position="367"/>
    </location>
</feature>
<protein>
    <recommendedName>
        <fullName evidence="6">Peptidoglycan glycosyltransferase MrdB</fullName>
        <shortName evidence="6">PGT</shortName>
        <ecNumber evidence="6">2.4.99.28</ecNumber>
    </recommendedName>
    <alternativeName>
        <fullName evidence="6">Cell elongation protein RodA</fullName>
    </alternativeName>
    <alternativeName>
        <fullName evidence="6">Cell wall polymerase</fullName>
    </alternativeName>
    <alternativeName>
        <fullName evidence="6">Peptidoglycan polymerase</fullName>
        <shortName evidence="6">PG polymerase</shortName>
    </alternativeName>
</protein>
<dbReference type="GO" id="GO:0071555">
    <property type="term" value="P:cell wall organization"/>
    <property type="evidence" value="ECO:0007669"/>
    <property type="project" value="UniProtKB-KW"/>
</dbReference>
<dbReference type="NCBIfam" id="TIGR02210">
    <property type="entry name" value="rodA_shape"/>
    <property type="match status" value="1"/>
</dbReference>
<dbReference type="AlphaFoldDB" id="A0A4P9VLA8"/>
<keyword evidence="6" id="KW-0573">Peptidoglycan synthesis</keyword>
<comment type="subcellular location">
    <subcellularLocation>
        <location evidence="6">Cell inner membrane</location>
        <topology evidence="6">Multi-pass membrane protein</topology>
    </subcellularLocation>
    <subcellularLocation>
        <location evidence="1">Membrane</location>
        <topology evidence="1">Multi-pass membrane protein</topology>
    </subcellularLocation>
</comment>
<feature type="transmembrane region" description="Helical" evidence="6">
    <location>
        <begin position="279"/>
        <end position="300"/>
    </location>
</feature>
<comment type="caution">
    <text evidence="7">The sequence shown here is derived from an EMBL/GenBank/DDBJ whole genome shotgun (WGS) entry which is preliminary data.</text>
</comment>
<keyword evidence="6" id="KW-0997">Cell inner membrane</keyword>
<comment type="similarity">
    <text evidence="6">Belongs to the SEDS family. MrdB/RodA subfamily.</text>
</comment>
<dbReference type="GO" id="GO:0032153">
    <property type="term" value="C:cell division site"/>
    <property type="evidence" value="ECO:0007669"/>
    <property type="project" value="TreeGrafter"/>
</dbReference>
<evidence type="ECO:0000256" key="4">
    <source>
        <dbReference type="ARBA" id="ARBA00022989"/>
    </source>
</evidence>
<feature type="transmembrane region" description="Helical" evidence="6">
    <location>
        <begin position="171"/>
        <end position="199"/>
    </location>
</feature>
<dbReference type="GO" id="GO:0008955">
    <property type="term" value="F:peptidoglycan glycosyltransferase activity"/>
    <property type="evidence" value="ECO:0007669"/>
    <property type="project" value="UniProtKB-UniRule"/>
</dbReference>
<reference evidence="7 8" key="1">
    <citation type="submission" date="2017-04" db="EMBL/GenBank/DDBJ databases">
        <title>Draft genome sequence of Zooshikella ganghwensis VG4 isolated from Red Sea sediments.</title>
        <authorList>
            <person name="Rehman Z."/>
            <person name="Alam I."/>
            <person name="Kamau A."/>
            <person name="Bajic V."/>
            <person name="Leiknes T."/>
        </authorList>
    </citation>
    <scope>NUCLEOTIDE SEQUENCE [LARGE SCALE GENOMIC DNA]</scope>
    <source>
        <strain evidence="7 8">VG4</strain>
    </source>
</reference>
<dbReference type="GO" id="GO:0005886">
    <property type="term" value="C:plasma membrane"/>
    <property type="evidence" value="ECO:0007669"/>
    <property type="project" value="UniProtKB-SubCell"/>
</dbReference>
<dbReference type="PANTHER" id="PTHR30474:SF1">
    <property type="entry name" value="PEPTIDOGLYCAN GLYCOSYLTRANSFERASE MRDB"/>
    <property type="match status" value="1"/>
</dbReference>
<feature type="transmembrane region" description="Helical" evidence="6">
    <location>
        <begin position="20"/>
        <end position="42"/>
    </location>
</feature>
<sequence>MSSSKDVLKQEPSIWQRLHIDPVLLLLLLLLTSGGLFVLYSASGRSVDIMTRQIIYLGIGFVVMIVFGQIPPRMYARWSLPVFLLGVLLLVGVLLFGVGAMGAQRWLAVPGMSSVRFQPSELMKLVMPMVIAWFISRSTLPPKLRHVMVALALIAIPVALIAKQPDLGTSLLIAASGVFVLFLGGLSWQLIGSAVVLAIPSGWAMWHFVMREYQKKRVLTFLDPESDRLGAGWNITQSKVAIGSGGIHGKGWMLGTQSHLDFLPESHTDFIIAVLAEEFGLTGVMCLLLIYLAIIVRGLFISVQAQTIFGRLLSGSIILTFFVYIFVNIGMVSGLLPVVGVPLPLVSRGGTSIVTLMAGFGIMMSVYTHRNLIGR</sequence>
<dbReference type="UniPathway" id="UPA00219"/>
<keyword evidence="8" id="KW-1185">Reference proteome</keyword>
<keyword evidence="2 6" id="KW-0812">Transmembrane</keyword>
<keyword evidence="4 6" id="KW-1133">Transmembrane helix</keyword>
<dbReference type="HAMAP" id="MF_02079">
    <property type="entry name" value="PGT_RodA"/>
    <property type="match status" value="1"/>
</dbReference>
<dbReference type="GO" id="GO:0015648">
    <property type="term" value="F:lipid-linked peptidoglycan transporter activity"/>
    <property type="evidence" value="ECO:0007669"/>
    <property type="project" value="TreeGrafter"/>
</dbReference>
<evidence type="ECO:0000313" key="8">
    <source>
        <dbReference type="Proteomes" id="UP000257039"/>
    </source>
</evidence>
<feature type="transmembrane region" description="Helical" evidence="6">
    <location>
        <begin position="312"/>
        <end position="339"/>
    </location>
</feature>
<evidence type="ECO:0000256" key="1">
    <source>
        <dbReference type="ARBA" id="ARBA00004141"/>
    </source>
</evidence>
<evidence type="ECO:0000256" key="3">
    <source>
        <dbReference type="ARBA" id="ARBA00022960"/>
    </source>
</evidence>
<keyword evidence="6" id="KW-0961">Cell wall biogenesis/degradation</keyword>
<dbReference type="EMBL" id="NDXW01000001">
    <property type="protein sequence ID" value="RDH42622.1"/>
    <property type="molecule type" value="Genomic_DNA"/>
</dbReference>
<dbReference type="GO" id="GO:0009252">
    <property type="term" value="P:peptidoglycan biosynthetic process"/>
    <property type="evidence" value="ECO:0007669"/>
    <property type="project" value="UniProtKB-UniRule"/>
</dbReference>
<name>A0A4P9VLA8_9GAMM</name>
<dbReference type="EC" id="2.4.99.28" evidence="6"/>
<organism evidence="7 8">
    <name type="scientific">Zooshikella ganghwensis</name>
    <dbReference type="NCBI Taxonomy" id="202772"/>
    <lineage>
        <taxon>Bacteria</taxon>
        <taxon>Pseudomonadati</taxon>
        <taxon>Pseudomonadota</taxon>
        <taxon>Gammaproteobacteria</taxon>
        <taxon>Oceanospirillales</taxon>
        <taxon>Zooshikellaceae</taxon>
        <taxon>Zooshikella</taxon>
    </lineage>
</organism>
<comment type="pathway">
    <text evidence="6">Cell wall biogenesis; peptidoglycan biosynthesis.</text>
</comment>
<comment type="function">
    <text evidence="6">Peptidoglycan polymerase that is essential for cell wall elongation.</text>
</comment>
<dbReference type="InterPro" id="IPR011923">
    <property type="entry name" value="RodA/MrdB"/>
</dbReference>
<feature type="transmembrane region" description="Helical" evidence="6">
    <location>
        <begin position="78"/>
        <end position="101"/>
    </location>
</feature>
<dbReference type="Pfam" id="PF01098">
    <property type="entry name" value="FTSW_RODA_SPOVE"/>
    <property type="match status" value="1"/>
</dbReference>
<keyword evidence="6" id="KW-0328">Glycosyltransferase</keyword>
<evidence type="ECO:0000256" key="5">
    <source>
        <dbReference type="ARBA" id="ARBA00023136"/>
    </source>
</evidence>
<keyword evidence="6" id="KW-0808">Transferase</keyword>
<evidence type="ECO:0000256" key="2">
    <source>
        <dbReference type="ARBA" id="ARBA00022692"/>
    </source>
</evidence>
<keyword evidence="5 6" id="KW-0472">Membrane</keyword>
<gene>
    <name evidence="6" type="primary">mrdB</name>
    <name evidence="6" type="synonym">rodA</name>
    <name evidence="7" type="ORF">B9G39_03705</name>
</gene>
<accession>A0A4P9VLA8</accession>
<feature type="transmembrane region" description="Helical" evidence="6">
    <location>
        <begin position="146"/>
        <end position="162"/>
    </location>
</feature>
<keyword evidence="3 6" id="KW-0133">Cell shape</keyword>
<feature type="transmembrane region" description="Helical" evidence="6">
    <location>
        <begin position="54"/>
        <end position="72"/>
    </location>
</feature>
<dbReference type="GO" id="GO:0051301">
    <property type="term" value="P:cell division"/>
    <property type="evidence" value="ECO:0007669"/>
    <property type="project" value="InterPro"/>
</dbReference>
<dbReference type="InterPro" id="IPR001182">
    <property type="entry name" value="FtsW/RodA"/>
</dbReference>
<dbReference type="Proteomes" id="UP000257039">
    <property type="component" value="Unassembled WGS sequence"/>
</dbReference>
<keyword evidence="6" id="KW-1003">Cell membrane</keyword>
<evidence type="ECO:0000256" key="6">
    <source>
        <dbReference type="HAMAP-Rule" id="MF_02079"/>
    </source>
</evidence>
<dbReference type="GO" id="GO:0008360">
    <property type="term" value="P:regulation of cell shape"/>
    <property type="evidence" value="ECO:0007669"/>
    <property type="project" value="UniProtKB-KW"/>
</dbReference>
<evidence type="ECO:0000313" key="7">
    <source>
        <dbReference type="EMBL" id="RDH42622.1"/>
    </source>
</evidence>
<dbReference type="RefSeq" id="WP_094786100.1">
    <property type="nucleotide sequence ID" value="NZ_NDXW01000001.1"/>
</dbReference>
<dbReference type="PANTHER" id="PTHR30474">
    <property type="entry name" value="CELL CYCLE PROTEIN"/>
    <property type="match status" value="1"/>
</dbReference>